<dbReference type="EMBL" id="BORB01000002">
    <property type="protein sequence ID" value="GIN56115.1"/>
    <property type="molecule type" value="Genomic_DNA"/>
</dbReference>
<feature type="transmembrane region" description="Helical" evidence="1">
    <location>
        <begin position="12"/>
        <end position="30"/>
    </location>
</feature>
<evidence type="ECO:0000256" key="1">
    <source>
        <dbReference type="SAM" id="Phobius"/>
    </source>
</evidence>
<keyword evidence="1" id="KW-1133">Transmembrane helix</keyword>
<name>A0ABQ4KDS5_9BACI</name>
<comment type="caution">
    <text evidence="2">The sequence shown here is derived from an EMBL/GenBank/DDBJ whole genome shotgun (WGS) entry which is preliminary data.</text>
</comment>
<evidence type="ECO:0000313" key="2">
    <source>
        <dbReference type="EMBL" id="GIN56115.1"/>
    </source>
</evidence>
<gene>
    <name evidence="2" type="ORF">J8TS2_04340</name>
</gene>
<feature type="transmembrane region" description="Helical" evidence="1">
    <location>
        <begin position="61"/>
        <end position="78"/>
    </location>
</feature>
<feature type="transmembrane region" description="Helical" evidence="1">
    <location>
        <begin position="109"/>
        <end position="130"/>
    </location>
</feature>
<proteinExistence type="predicted"/>
<keyword evidence="3" id="KW-1185">Reference proteome</keyword>
<reference evidence="2 3" key="1">
    <citation type="submission" date="2021-03" db="EMBL/GenBank/DDBJ databases">
        <title>Antimicrobial resistance genes in bacteria isolated from Japanese honey, and their potential for conferring macrolide and lincosamide resistance in the American foulbrood pathogen Paenibacillus larvae.</title>
        <authorList>
            <person name="Okamoto M."/>
            <person name="Kumagai M."/>
            <person name="Kanamori H."/>
            <person name="Takamatsu D."/>
        </authorList>
    </citation>
    <scope>NUCLEOTIDE SEQUENCE [LARGE SCALE GENOMIC DNA]</scope>
    <source>
        <strain evidence="2 3">J8TS2</strain>
    </source>
</reference>
<feature type="transmembrane region" description="Helical" evidence="1">
    <location>
        <begin position="186"/>
        <end position="204"/>
    </location>
</feature>
<feature type="transmembrane region" description="Helical" evidence="1">
    <location>
        <begin position="84"/>
        <end position="102"/>
    </location>
</feature>
<evidence type="ECO:0008006" key="4">
    <source>
        <dbReference type="Google" id="ProtNLM"/>
    </source>
</evidence>
<keyword evidence="1" id="KW-0812">Transmembrane</keyword>
<dbReference type="Proteomes" id="UP000679950">
    <property type="component" value="Unassembled WGS sequence"/>
</dbReference>
<sequence>MKQLRTSFYHGMIELLLAFPLVLMAGVLLVGTEKLWGWLFSLWGLFFLGIVLRSVWPQKKWWFYILLAIGLELLPTWLFSDIWYIQILLVIIQGVVVFRGLTYLGNSSALPLLFMWYGGLLIYFASYFLFRYHSLFQPYLTVFSICGVGLVGIILFVSNDETLKSSTLSQEQKPFISRTIQSQNRLFLLGTFLVILAISNFGKIREWLWDGFRAMMGFIFRQSAEKELEPMMEERAPASPVMPDLPAGEKSAFAEFLDMMMTYIAYVVVGVILILALLLLIKKVRQHLLKLFRKLIAKVKEIFSRTSMDRETEQYIDEKESLFDWQEWRREQQAKAKNMMRHLFNREVRYESLSNQEKARFIYRKLVELHGKDMDIDVSMTPREVLKKLSHEQNLDLVREAYEQVRYGDQDIEVQTLQTIYKYLK</sequence>
<feature type="transmembrane region" description="Helical" evidence="1">
    <location>
        <begin position="36"/>
        <end position="56"/>
    </location>
</feature>
<dbReference type="RefSeq" id="WP_212965241.1">
    <property type="nucleotide sequence ID" value="NZ_BORB01000002.1"/>
</dbReference>
<keyword evidence="1" id="KW-0472">Membrane</keyword>
<evidence type="ECO:0000313" key="3">
    <source>
        <dbReference type="Proteomes" id="UP000679950"/>
    </source>
</evidence>
<feature type="transmembrane region" description="Helical" evidence="1">
    <location>
        <begin position="263"/>
        <end position="281"/>
    </location>
</feature>
<feature type="transmembrane region" description="Helical" evidence="1">
    <location>
        <begin position="136"/>
        <end position="157"/>
    </location>
</feature>
<protein>
    <recommendedName>
        <fullName evidence="4">DUF4129 domain-containing protein</fullName>
    </recommendedName>
</protein>
<organism evidence="2 3">
    <name type="scientific">Lederbergia ruris</name>
    <dbReference type="NCBI Taxonomy" id="217495"/>
    <lineage>
        <taxon>Bacteria</taxon>
        <taxon>Bacillati</taxon>
        <taxon>Bacillota</taxon>
        <taxon>Bacilli</taxon>
        <taxon>Bacillales</taxon>
        <taxon>Bacillaceae</taxon>
        <taxon>Lederbergia</taxon>
    </lineage>
</organism>
<accession>A0ABQ4KDS5</accession>